<sequence>MHFIFIIGLVILKGSLCDWVSEWLAPLEYQNKEILTQDSKNRNLKFIPDDDSFETVPSNRYLQSNNVYAKNKISSPSSKNEEFRGLKLKLDETLKTAETLTAILKKQIKEIETREGMLKEAIANGRSGVTTLTVSTLGQAPRTYIIRDGFWTLCNGMVQYPDLETPYSIFNELFSTPRCIGQEITSKRDPCVFNSIIKYETIPVTRRSTYFEDDYLCLKTTFNNTLEKFMSVTKKVVDDTCKNGVVRSLTDNVLDCGVRVVSEYSYYPHKDYTTAILPLEYCTEKDGSCKLIVAWHLSNKTIENFEFLKSDENFKKFFIKPDSFIEPFI</sequence>
<evidence type="ECO:0000256" key="1">
    <source>
        <dbReference type="SAM" id="SignalP"/>
    </source>
</evidence>
<reference evidence="2" key="1">
    <citation type="submission" date="2022-03" db="EMBL/GenBank/DDBJ databases">
        <authorList>
            <person name="Lindestad O."/>
        </authorList>
    </citation>
    <scope>NUCLEOTIDE SEQUENCE</scope>
</reference>
<keyword evidence="3" id="KW-1185">Reference proteome</keyword>
<protein>
    <submittedName>
        <fullName evidence="2">Jg24337 protein</fullName>
    </submittedName>
</protein>
<dbReference type="AlphaFoldDB" id="A0A8S4SET4"/>
<organism evidence="2 3">
    <name type="scientific">Pararge aegeria aegeria</name>
    <dbReference type="NCBI Taxonomy" id="348720"/>
    <lineage>
        <taxon>Eukaryota</taxon>
        <taxon>Metazoa</taxon>
        <taxon>Ecdysozoa</taxon>
        <taxon>Arthropoda</taxon>
        <taxon>Hexapoda</taxon>
        <taxon>Insecta</taxon>
        <taxon>Pterygota</taxon>
        <taxon>Neoptera</taxon>
        <taxon>Endopterygota</taxon>
        <taxon>Lepidoptera</taxon>
        <taxon>Glossata</taxon>
        <taxon>Ditrysia</taxon>
        <taxon>Papilionoidea</taxon>
        <taxon>Nymphalidae</taxon>
        <taxon>Satyrinae</taxon>
        <taxon>Satyrini</taxon>
        <taxon>Parargina</taxon>
        <taxon>Pararge</taxon>
    </lineage>
</organism>
<dbReference type="Proteomes" id="UP000838756">
    <property type="component" value="Unassembled WGS sequence"/>
</dbReference>
<evidence type="ECO:0000313" key="2">
    <source>
        <dbReference type="EMBL" id="CAH2259782.1"/>
    </source>
</evidence>
<proteinExistence type="predicted"/>
<comment type="caution">
    <text evidence="2">The sequence shown here is derived from an EMBL/GenBank/DDBJ whole genome shotgun (WGS) entry which is preliminary data.</text>
</comment>
<keyword evidence="1" id="KW-0732">Signal</keyword>
<feature type="chain" id="PRO_5035758306" evidence="1">
    <location>
        <begin position="18"/>
        <end position="329"/>
    </location>
</feature>
<name>A0A8S4SET4_9NEOP</name>
<feature type="signal peptide" evidence="1">
    <location>
        <begin position="1"/>
        <end position="17"/>
    </location>
</feature>
<dbReference type="EMBL" id="CAKXAJ010026153">
    <property type="protein sequence ID" value="CAH2259782.1"/>
    <property type="molecule type" value="Genomic_DNA"/>
</dbReference>
<evidence type="ECO:0000313" key="3">
    <source>
        <dbReference type="Proteomes" id="UP000838756"/>
    </source>
</evidence>
<gene>
    <name evidence="2" type="primary">jg24337</name>
    <name evidence="2" type="ORF">PAEG_LOCUS23658</name>
</gene>
<accession>A0A8S4SET4</accession>
<dbReference type="OrthoDB" id="269227at2759"/>